<evidence type="ECO:0000256" key="5">
    <source>
        <dbReference type="ARBA" id="ARBA00022691"/>
    </source>
</evidence>
<proteinExistence type="predicted"/>
<comment type="caution">
    <text evidence="11">The sequence shown here is derived from an EMBL/GenBank/DDBJ whole genome shotgun (WGS) entry which is preliminary data.</text>
</comment>
<feature type="compositionally biased region" description="Acidic residues" evidence="9">
    <location>
        <begin position="495"/>
        <end position="508"/>
    </location>
</feature>
<dbReference type="EC" id="2.1.1.221" evidence="1"/>
<dbReference type="GO" id="GO:0005634">
    <property type="term" value="C:nucleus"/>
    <property type="evidence" value="ECO:0007669"/>
    <property type="project" value="TreeGrafter"/>
</dbReference>
<dbReference type="GO" id="GO:0002939">
    <property type="term" value="P:tRNA N1-guanine methylation"/>
    <property type="evidence" value="ECO:0007669"/>
    <property type="project" value="TreeGrafter"/>
</dbReference>
<organism evidence="11 12">
    <name type="scientific">Cladophialophora chaetospira</name>
    <dbReference type="NCBI Taxonomy" id="386627"/>
    <lineage>
        <taxon>Eukaryota</taxon>
        <taxon>Fungi</taxon>
        <taxon>Dikarya</taxon>
        <taxon>Ascomycota</taxon>
        <taxon>Pezizomycotina</taxon>
        <taxon>Eurotiomycetes</taxon>
        <taxon>Chaetothyriomycetidae</taxon>
        <taxon>Chaetothyriales</taxon>
        <taxon>Herpotrichiellaceae</taxon>
        <taxon>Cladophialophora</taxon>
    </lineage>
</organism>
<feature type="domain" description="SAM-dependent MTase TRM10-type" evidence="10">
    <location>
        <begin position="183"/>
        <end position="489"/>
    </location>
</feature>
<dbReference type="GO" id="GO:0052905">
    <property type="term" value="F:tRNA (guanosine(9)-N1)-methyltransferase activity"/>
    <property type="evidence" value="ECO:0007669"/>
    <property type="project" value="UniProtKB-EC"/>
</dbReference>
<evidence type="ECO:0000313" key="12">
    <source>
        <dbReference type="Proteomes" id="UP001172673"/>
    </source>
</evidence>
<protein>
    <recommendedName>
        <fullName evidence="2">tRNA (guanine(9)-N1)-methyltransferase</fullName>
        <ecNumber evidence="1">2.1.1.221</ecNumber>
    </recommendedName>
    <alternativeName>
        <fullName evidence="7">tRNA methyltransferase 10</fullName>
    </alternativeName>
    <alternativeName>
        <fullName evidence="6">tRNA(m1G9)-methyltransferase</fullName>
    </alternativeName>
</protein>
<dbReference type="InterPro" id="IPR038459">
    <property type="entry name" value="MT_TRM10-typ_sf"/>
</dbReference>
<name>A0AA38XEK7_9EURO</name>
<feature type="region of interest" description="Disordered" evidence="9">
    <location>
        <begin position="304"/>
        <end position="336"/>
    </location>
</feature>
<dbReference type="PANTHER" id="PTHR13563">
    <property type="entry name" value="TRNA (GUANINE-9-) METHYLTRANSFERASE"/>
    <property type="match status" value="1"/>
</dbReference>
<dbReference type="EMBL" id="JAPDRK010000006">
    <property type="protein sequence ID" value="KAJ9611684.1"/>
    <property type="molecule type" value="Genomic_DNA"/>
</dbReference>
<keyword evidence="12" id="KW-1185">Reference proteome</keyword>
<evidence type="ECO:0000256" key="1">
    <source>
        <dbReference type="ARBA" id="ARBA00012797"/>
    </source>
</evidence>
<feature type="compositionally biased region" description="Basic and acidic residues" evidence="9">
    <location>
        <begin position="537"/>
        <end position="547"/>
    </location>
</feature>
<gene>
    <name evidence="11" type="primary">TRM10</name>
    <name evidence="11" type="ORF">H2200_004868</name>
</gene>
<evidence type="ECO:0000256" key="3">
    <source>
        <dbReference type="ARBA" id="ARBA00022603"/>
    </source>
</evidence>
<feature type="compositionally biased region" description="Basic and acidic residues" evidence="9">
    <location>
        <begin position="134"/>
        <end position="149"/>
    </location>
</feature>
<feature type="compositionally biased region" description="Basic and acidic residues" evidence="9">
    <location>
        <begin position="80"/>
        <end position="100"/>
    </location>
</feature>
<comment type="catalytic activity">
    <reaction evidence="8">
        <text>guanosine(9) in tRNA + S-adenosyl-L-methionine = N(1)-methylguanosine(9) in tRNA + S-adenosyl-L-homocysteine + H(+)</text>
        <dbReference type="Rhea" id="RHEA:43156"/>
        <dbReference type="Rhea" id="RHEA-COMP:10367"/>
        <dbReference type="Rhea" id="RHEA-COMP:10368"/>
        <dbReference type="ChEBI" id="CHEBI:15378"/>
        <dbReference type="ChEBI" id="CHEBI:57856"/>
        <dbReference type="ChEBI" id="CHEBI:59789"/>
        <dbReference type="ChEBI" id="CHEBI:73542"/>
        <dbReference type="ChEBI" id="CHEBI:74269"/>
        <dbReference type="EC" id="2.1.1.221"/>
    </reaction>
</comment>
<dbReference type="InterPro" id="IPR007356">
    <property type="entry name" value="tRNA_m1G_MeTrfase_euk"/>
</dbReference>
<feature type="compositionally biased region" description="Basic and acidic residues" evidence="9">
    <location>
        <begin position="511"/>
        <end position="529"/>
    </location>
</feature>
<evidence type="ECO:0000256" key="7">
    <source>
        <dbReference type="ARBA" id="ARBA00032166"/>
    </source>
</evidence>
<feature type="compositionally biased region" description="Pro residues" evidence="9">
    <location>
        <begin position="364"/>
        <end position="381"/>
    </location>
</feature>
<feature type="compositionally biased region" description="Basic and acidic residues" evidence="9">
    <location>
        <begin position="116"/>
        <end position="126"/>
    </location>
</feature>
<evidence type="ECO:0000256" key="6">
    <source>
        <dbReference type="ARBA" id="ARBA00031792"/>
    </source>
</evidence>
<evidence type="ECO:0000256" key="8">
    <source>
        <dbReference type="ARBA" id="ARBA00048434"/>
    </source>
</evidence>
<reference evidence="11" key="1">
    <citation type="submission" date="2022-10" db="EMBL/GenBank/DDBJ databases">
        <title>Culturing micro-colonial fungi from biological soil crusts in the Mojave desert and describing Neophaeococcomyces mojavensis, and introducing the new genera and species Taxawa tesnikishii.</title>
        <authorList>
            <person name="Kurbessoian T."/>
            <person name="Stajich J.E."/>
        </authorList>
    </citation>
    <scope>NUCLEOTIDE SEQUENCE</scope>
    <source>
        <strain evidence="11">TK_41</strain>
    </source>
</reference>
<evidence type="ECO:0000256" key="4">
    <source>
        <dbReference type="ARBA" id="ARBA00022679"/>
    </source>
</evidence>
<dbReference type="AlphaFoldDB" id="A0AA38XEK7"/>
<feature type="region of interest" description="Disordered" evidence="9">
    <location>
        <begin position="1"/>
        <end position="189"/>
    </location>
</feature>
<keyword evidence="3 11" id="KW-0489">Methyltransferase</keyword>
<dbReference type="GO" id="GO:0000049">
    <property type="term" value="F:tRNA binding"/>
    <property type="evidence" value="ECO:0007669"/>
    <property type="project" value="TreeGrafter"/>
</dbReference>
<dbReference type="Gene3D" id="3.40.1280.30">
    <property type="match status" value="1"/>
</dbReference>
<dbReference type="Proteomes" id="UP001172673">
    <property type="component" value="Unassembled WGS sequence"/>
</dbReference>
<dbReference type="PANTHER" id="PTHR13563:SF13">
    <property type="entry name" value="TRNA METHYLTRANSFERASE 10 HOMOLOG A"/>
    <property type="match status" value="1"/>
</dbReference>
<keyword evidence="4 11" id="KW-0808">Transferase</keyword>
<dbReference type="CDD" id="cd18089">
    <property type="entry name" value="SPOUT_Trm10-like"/>
    <property type="match status" value="1"/>
</dbReference>
<evidence type="ECO:0000256" key="2">
    <source>
        <dbReference type="ARBA" id="ARBA00020451"/>
    </source>
</evidence>
<accession>A0AA38XEK7</accession>
<dbReference type="InterPro" id="IPR028564">
    <property type="entry name" value="MT_TRM10-typ"/>
</dbReference>
<dbReference type="PROSITE" id="PS51675">
    <property type="entry name" value="SAM_MT_TRM10"/>
    <property type="match status" value="1"/>
</dbReference>
<feature type="region of interest" description="Disordered" evidence="9">
    <location>
        <begin position="488"/>
        <end position="547"/>
    </location>
</feature>
<sequence>MEPEERPRKFRKLGAHESAPADEDHVPLPLNVNEAANESVDASPPANSKPNEPAANLAEPGKDEVDSSEDDLGAAPKPQRQRDPDPAEHERLLLQRHESSEDGPPLSKNQLKKLRKREEWEAGRDYRKARRKQKNQDKKARKRDAREEEAQQLQLLQQHSLATERHDETPSTTASRPAQPPTQKPKYRRPVQLPITILIDCGFDQLMMEKERISLGSQITRAYSDNHRGPYQAHLVLSSWGGLLKERFDTVLNKHYLNWKGVRFEGTDFVNAANQMAGVMTDPKIGGKLVGCFQKFAATATAPGDTEFEDGREPETEIADSKVPNGTIAHLDNDSELSVTVELNEKPLASENPESAQKDNVPSPTDPPPATSSSIPPPPIPQGETIYLTSDSPHTLSTLSPYSTYIIGGLVDKNRHKGICYKTACDRGIKTAKLPIGEYLEMSGRKVLATNHVVEILLRWLEEASGPQGEEGAWGRAFLRVIPKRKGGKLRGDTEGGDGEEEVEDAADIDGNAREDAIGDEEHHGRDEGQLNQPLAADRDKQEQVTG</sequence>
<evidence type="ECO:0000313" key="11">
    <source>
        <dbReference type="EMBL" id="KAJ9611684.1"/>
    </source>
</evidence>
<evidence type="ECO:0000259" key="10">
    <source>
        <dbReference type="PROSITE" id="PS51675"/>
    </source>
</evidence>
<keyword evidence="5" id="KW-0949">S-adenosyl-L-methionine</keyword>
<feature type="region of interest" description="Disordered" evidence="9">
    <location>
        <begin position="348"/>
        <end position="392"/>
    </location>
</feature>
<evidence type="ECO:0000256" key="9">
    <source>
        <dbReference type="SAM" id="MobiDB-lite"/>
    </source>
</evidence>